<dbReference type="GO" id="GO:0043828">
    <property type="term" value="F:tRNA 2-selenouridine synthase activity"/>
    <property type="evidence" value="ECO:0007669"/>
    <property type="project" value="InterPro"/>
</dbReference>
<dbReference type="PROSITE" id="PS00380">
    <property type="entry name" value="RHODANESE_1"/>
    <property type="match status" value="1"/>
</dbReference>
<evidence type="ECO:0000313" key="3">
    <source>
        <dbReference type="EMBL" id="ALO16209.1"/>
    </source>
</evidence>
<dbReference type="KEGG" id="blq:L21SP5_02586"/>
<dbReference type="PANTHER" id="PTHR30401">
    <property type="entry name" value="TRNA 2-SELENOURIDINE SYNTHASE"/>
    <property type="match status" value="1"/>
</dbReference>
<dbReference type="SUPFAM" id="SSF52821">
    <property type="entry name" value="Rhodanese/Cell cycle control phosphatase"/>
    <property type="match status" value="1"/>
</dbReference>
<dbReference type="Proteomes" id="UP000064893">
    <property type="component" value="Chromosome"/>
</dbReference>
<dbReference type="SMART" id="SM00450">
    <property type="entry name" value="RHOD"/>
    <property type="match status" value="1"/>
</dbReference>
<dbReference type="InterPro" id="IPR001307">
    <property type="entry name" value="Thiosulphate_STrfase_CS"/>
</dbReference>
<dbReference type="PANTHER" id="PTHR30401:SF0">
    <property type="entry name" value="TRNA 2-SELENOURIDINE SYNTHASE"/>
    <property type="match status" value="1"/>
</dbReference>
<evidence type="ECO:0000313" key="4">
    <source>
        <dbReference type="Proteomes" id="UP000064893"/>
    </source>
</evidence>
<evidence type="ECO:0000259" key="2">
    <source>
        <dbReference type="PROSITE" id="PS50206"/>
    </source>
</evidence>
<dbReference type="STRING" id="1307839.L21SP5_02586"/>
<dbReference type="GO" id="GO:0004792">
    <property type="term" value="F:thiosulfate-cyanide sulfurtransferase activity"/>
    <property type="evidence" value="ECO:0007669"/>
    <property type="project" value="InterPro"/>
</dbReference>
<keyword evidence="4" id="KW-1185">Reference proteome</keyword>
<sequence>MPKEVSITHFLNHLVHVTLIDVRTPAEFEKGHIPGAVNIPLFSNKERAHVGTVYKQESRDAAIELGYQYVNPRLKKYIAESEKVAPDGNVVVYCWRGGMRSHAFAKHLKKNGFKEVYVIEHGYKAYRNLAVNNYTEGDLRVLGGYTGSGKTHILHEIAKRGEQVIDLEGLANHKGSAFGNIGLGAQPTTEQFANNLYWEWHKLDFSKPIWIEDESVNIGDVNLPVPLFRRMRQADLFFLEMSKAVRAKLLVEEYTVDNKEKLASAIQRIRKRLGTQNTKTALLKLQENNFYEVALIALGYYDKYYKKGMEKRNSGHVQVIKLKNTNALTNAKQILKLQYV</sequence>
<dbReference type="NCBIfam" id="NF008750">
    <property type="entry name" value="PRK11784.1-2"/>
    <property type="match status" value="1"/>
</dbReference>
<accession>A0A0S2I1L4</accession>
<dbReference type="GO" id="GO:0002098">
    <property type="term" value="P:tRNA wobble uridine modification"/>
    <property type="evidence" value="ECO:0007669"/>
    <property type="project" value="InterPro"/>
</dbReference>
<dbReference type="AlphaFoldDB" id="A0A0S2I1L4"/>
<gene>
    <name evidence="3" type="primary">selU</name>
    <name evidence="3" type="ORF">L21SP5_02586</name>
</gene>
<dbReference type="RefSeq" id="WP_057953601.1">
    <property type="nucleotide sequence ID" value="NZ_CP013118.1"/>
</dbReference>
<reference evidence="3 4" key="1">
    <citation type="submission" date="2015-11" db="EMBL/GenBank/DDBJ databases">
        <title>Description and complete genome sequence of a novel strain predominating in hypersaline microbial mats and representing a new family of the Bacteriodetes phylum.</title>
        <authorList>
            <person name="Spring S."/>
            <person name="Bunk B."/>
            <person name="Sproer C."/>
            <person name="Klenk H.-P."/>
        </authorList>
    </citation>
    <scope>NUCLEOTIDE SEQUENCE [LARGE SCALE GENOMIC DNA]</scope>
    <source>
        <strain evidence="3 4">L21-Spi-D4</strain>
    </source>
</reference>
<keyword evidence="3" id="KW-0808">Transferase</keyword>
<organism evidence="3 4">
    <name type="scientific">Salinivirga cyanobacteriivorans</name>
    <dbReference type="NCBI Taxonomy" id="1307839"/>
    <lineage>
        <taxon>Bacteria</taxon>
        <taxon>Pseudomonadati</taxon>
        <taxon>Bacteroidota</taxon>
        <taxon>Bacteroidia</taxon>
        <taxon>Bacteroidales</taxon>
        <taxon>Salinivirgaceae</taxon>
        <taxon>Salinivirga</taxon>
    </lineage>
</organism>
<dbReference type="Pfam" id="PF26341">
    <property type="entry name" value="AAA_SelU"/>
    <property type="match status" value="1"/>
</dbReference>
<evidence type="ECO:0000256" key="1">
    <source>
        <dbReference type="ARBA" id="ARBA00023266"/>
    </source>
</evidence>
<proteinExistence type="predicted"/>
<dbReference type="Gene3D" id="3.40.250.10">
    <property type="entry name" value="Rhodanese-like domain"/>
    <property type="match status" value="1"/>
</dbReference>
<feature type="domain" description="Rhodanese" evidence="2">
    <location>
        <begin position="13"/>
        <end position="131"/>
    </location>
</feature>
<dbReference type="PATRIC" id="fig|1307839.3.peg.2716"/>
<dbReference type="OrthoDB" id="1450994at2"/>
<name>A0A0S2I1L4_9BACT</name>
<dbReference type="InterPro" id="IPR017582">
    <property type="entry name" value="SelU"/>
</dbReference>
<dbReference type="InterPro" id="IPR036873">
    <property type="entry name" value="Rhodanese-like_dom_sf"/>
</dbReference>
<dbReference type="PROSITE" id="PS50206">
    <property type="entry name" value="RHODANESE_3"/>
    <property type="match status" value="1"/>
</dbReference>
<dbReference type="EMBL" id="CP013118">
    <property type="protein sequence ID" value="ALO16209.1"/>
    <property type="molecule type" value="Genomic_DNA"/>
</dbReference>
<dbReference type="Pfam" id="PF00581">
    <property type="entry name" value="Rhodanese"/>
    <property type="match status" value="1"/>
</dbReference>
<dbReference type="NCBIfam" id="TIGR03167">
    <property type="entry name" value="tRNA_sel_U_synt"/>
    <property type="match status" value="1"/>
</dbReference>
<protein>
    <submittedName>
        <fullName evidence="3">tRNA 2-selenouridine synthase</fullName>
        <ecNumber evidence="3">2.9.1.-</ecNumber>
    </submittedName>
</protein>
<dbReference type="InterPro" id="IPR058840">
    <property type="entry name" value="AAA_SelU"/>
</dbReference>
<dbReference type="EC" id="2.9.1.-" evidence="3"/>
<keyword evidence="1" id="KW-0711">Selenium</keyword>
<dbReference type="InterPro" id="IPR001763">
    <property type="entry name" value="Rhodanese-like_dom"/>
</dbReference>